<evidence type="ECO:0000313" key="12">
    <source>
        <dbReference type="Proteomes" id="UP000002320"/>
    </source>
</evidence>
<keyword evidence="4 10" id="KW-0812">Transmembrane</keyword>
<feature type="transmembrane region" description="Helical" evidence="10">
    <location>
        <begin position="198"/>
        <end position="221"/>
    </location>
</feature>
<evidence type="ECO:0000256" key="7">
    <source>
        <dbReference type="ARBA" id="ARBA00023136"/>
    </source>
</evidence>
<dbReference type="GO" id="GO:0004984">
    <property type="term" value="F:olfactory receptor activity"/>
    <property type="evidence" value="ECO:0007669"/>
    <property type="project" value="InterPro"/>
</dbReference>
<dbReference type="OrthoDB" id="7726730at2759"/>
<dbReference type="GO" id="GO:0007165">
    <property type="term" value="P:signal transduction"/>
    <property type="evidence" value="ECO:0007669"/>
    <property type="project" value="UniProtKB-KW"/>
</dbReference>
<dbReference type="PANTHER" id="PTHR21137:SF35">
    <property type="entry name" value="ODORANT RECEPTOR 19A-RELATED"/>
    <property type="match status" value="1"/>
</dbReference>
<dbReference type="Proteomes" id="UP000002320">
    <property type="component" value="Unassembled WGS sequence"/>
</dbReference>
<comment type="similarity">
    <text evidence="10">Belongs to the insect chemoreceptor superfamily. Heteromeric odorant receptor channel (TC 1.A.69) family.</text>
</comment>
<evidence type="ECO:0000256" key="2">
    <source>
        <dbReference type="ARBA" id="ARBA00022475"/>
    </source>
</evidence>
<keyword evidence="3 10" id="KW-0716">Sensory transduction</keyword>
<dbReference type="Pfam" id="PF02949">
    <property type="entry name" value="7tm_6"/>
    <property type="match status" value="1"/>
</dbReference>
<accession>A0A1S4KIE8</accession>
<evidence type="ECO:0000256" key="4">
    <source>
        <dbReference type="ARBA" id="ARBA00022692"/>
    </source>
</evidence>
<feature type="transmembrane region" description="Helical" evidence="10">
    <location>
        <begin position="323"/>
        <end position="342"/>
    </location>
</feature>
<evidence type="ECO:0000256" key="9">
    <source>
        <dbReference type="ARBA" id="ARBA00023224"/>
    </source>
</evidence>
<evidence type="ECO:0000256" key="8">
    <source>
        <dbReference type="ARBA" id="ARBA00023170"/>
    </source>
</evidence>
<evidence type="ECO:0000256" key="1">
    <source>
        <dbReference type="ARBA" id="ARBA00004651"/>
    </source>
</evidence>
<keyword evidence="5 10" id="KW-0552">Olfaction</keyword>
<comment type="subcellular location">
    <subcellularLocation>
        <location evidence="1 10">Cell membrane</location>
        <topology evidence="1 10">Multi-pass membrane protein</topology>
    </subcellularLocation>
</comment>
<dbReference type="VEuPathDB" id="VectorBase:CPIJ039877"/>
<sequence>MASLHLATRLWGSFQLWVVTLRGTLTRELNYSTDLFFGLDFFMAVAGVRLKSQNGTLRRCWNVYRWIIHLPGIVICWNAIVFVKRHEQLEVVLITLEATMTIVVTVMRMFLLRWNYKSFVEVKNYVNRRCFGRNLGPSLGVRSRAFDHVRIIVTGVIILIFFLVATVVHVGVAQHPHLKLPFDVRSTMPYVQDLCEKMLGFLTFGVISLMSLVYLIDYIVLTGLAAECKVIAQTFAAIFTTVEQRIQRKLDSEPVRRQNVNRKYYFWMYVQEELGKCITLHIELLAKKNKIKPLLNANFLIIYYSTVVILASGVAHMSKMKTVTLYSLQILGHVLYVAFECATLTRMVNLMTEANESIGWELYNLDWPETLECDAQFREDYRSVRQAVLTVLEVAQQPLGLNCFGFFEFTQDRFWELLNMAYNFYTFLRNFV</sequence>
<evidence type="ECO:0000256" key="6">
    <source>
        <dbReference type="ARBA" id="ARBA00022989"/>
    </source>
</evidence>
<keyword evidence="6 10" id="KW-1133">Transmembrane helix</keyword>
<keyword evidence="2" id="KW-1003">Cell membrane</keyword>
<evidence type="ECO:0000313" key="11">
    <source>
        <dbReference type="EnsemblMetazoa" id="CPIJ039877-PA"/>
    </source>
</evidence>
<evidence type="ECO:0000256" key="5">
    <source>
        <dbReference type="ARBA" id="ARBA00022725"/>
    </source>
</evidence>
<feature type="transmembrane region" description="Helical" evidence="10">
    <location>
        <begin position="297"/>
        <end position="317"/>
    </location>
</feature>
<reference evidence="11" key="1">
    <citation type="submission" date="2020-05" db="UniProtKB">
        <authorList>
            <consortium name="EnsemblMetazoa"/>
        </authorList>
    </citation>
    <scope>IDENTIFICATION</scope>
    <source>
        <strain evidence="11">JHB</strain>
    </source>
</reference>
<dbReference type="VEuPathDB" id="VectorBase:CQUJHB009550"/>
<keyword evidence="9 10" id="KW-0807">Transducer</keyword>
<name>A0A1S4KIE8_CULQU</name>
<evidence type="ECO:0000256" key="3">
    <source>
        <dbReference type="ARBA" id="ARBA00022606"/>
    </source>
</evidence>
<dbReference type="EnsemblMetazoa" id="CPIJ039877-RA">
    <property type="protein sequence ID" value="CPIJ039877-PA"/>
    <property type="gene ID" value="CPIJ039877"/>
</dbReference>
<comment type="caution">
    <text evidence="10">Lacks conserved residue(s) required for the propagation of feature annotation.</text>
</comment>
<dbReference type="PANTHER" id="PTHR21137">
    <property type="entry name" value="ODORANT RECEPTOR"/>
    <property type="match status" value="1"/>
</dbReference>
<dbReference type="AlphaFoldDB" id="A0A1S4KIE8"/>
<dbReference type="InterPro" id="IPR004117">
    <property type="entry name" value="7tm6_olfct_rcpt"/>
</dbReference>
<dbReference type="GO" id="GO:0005886">
    <property type="term" value="C:plasma membrane"/>
    <property type="evidence" value="ECO:0007669"/>
    <property type="project" value="UniProtKB-SubCell"/>
</dbReference>
<keyword evidence="8 10" id="KW-0675">Receptor</keyword>
<evidence type="ECO:0000256" key="10">
    <source>
        <dbReference type="RuleBase" id="RU351113"/>
    </source>
</evidence>
<protein>
    <recommendedName>
        <fullName evidence="10">Odorant receptor</fullName>
    </recommendedName>
</protein>
<proteinExistence type="inferred from homology"/>
<organism evidence="11 12">
    <name type="scientific">Culex quinquefasciatus</name>
    <name type="common">Southern house mosquito</name>
    <name type="synonym">Culex pungens</name>
    <dbReference type="NCBI Taxonomy" id="7176"/>
    <lineage>
        <taxon>Eukaryota</taxon>
        <taxon>Metazoa</taxon>
        <taxon>Ecdysozoa</taxon>
        <taxon>Arthropoda</taxon>
        <taxon>Hexapoda</taxon>
        <taxon>Insecta</taxon>
        <taxon>Pterygota</taxon>
        <taxon>Neoptera</taxon>
        <taxon>Endopterygota</taxon>
        <taxon>Diptera</taxon>
        <taxon>Nematocera</taxon>
        <taxon>Culicoidea</taxon>
        <taxon>Culicidae</taxon>
        <taxon>Culicinae</taxon>
        <taxon>Culicini</taxon>
        <taxon>Culex</taxon>
        <taxon>Culex</taxon>
    </lineage>
</organism>
<feature type="transmembrane region" description="Helical" evidence="10">
    <location>
        <begin position="151"/>
        <end position="172"/>
    </location>
</feature>
<feature type="transmembrane region" description="Helical" evidence="10">
    <location>
        <begin position="89"/>
        <end position="111"/>
    </location>
</feature>
<dbReference type="InParanoid" id="A0A1S4KIE8"/>
<feature type="transmembrane region" description="Helical" evidence="10">
    <location>
        <begin position="63"/>
        <end position="83"/>
    </location>
</feature>
<keyword evidence="12" id="KW-1185">Reference proteome</keyword>
<keyword evidence="7 10" id="KW-0472">Membrane</keyword>
<dbReference type="GO" id="GO:0005549">
    <property type="term" value="F:odorant binding"/>
    <property type="evidence" value="ECO:0007669"/>
    <property type="project" value="InterPro"/>
</dbReference>